<proteinExistence type="predicted"/>
<evidence type="ECO:0000256" key="2">
    <source>
        <dbReference type="SAM" id="SignalP"/>
    </source>
</evidence>
<keyword evidence="2" id="KW-0732">Signal</keyword>
<keyword evidence="4" id="KW-1185">Reference proteome</keyword>
<dbReference type="EMBL" id="CANUEZ050000199">
    <property type="protein sequence ID" value="CAM0512223.1"/>
    <property type="molecule type" value="Genomic_DNA"/>
</dbReference>
<evidence type="ECO:0000313" key="4">
    <source>
        <dbReference type="Proteomes" id="UP001189180"/>
    </source>
</evidence>
<name>A0ABC9HHN1_FASHE</name>
<feature type="chain" id="PRO_5044743715" evidence="2">
    <location>
        <begin position="23"/>
        <end position="361"/>
    </location>
</feature>
<comment type="caution">
    <text evidence="3">The sequence shown here is derived from an EMBL/GenBank/DDBJ whole genome shotgun (WGS) entry which is preliminary data.</text>
</comment>
<dbReference type="Proteomes" id="UP001189180">
    <property type="component" value="Unassembled WGS sequence"/>
</dbReference>
<evidence type="ECO:0000256" key="1">
    <source>
        <dbReference type="SAM" id="Phobius"/>
    </source>
</evidence>
<gene>
    <name evidence="3" type="ORF">FHB240107_LOCUS6560</name>
</gene>
<reference evidence="3 4" key="1">
    <citation type="submission" date="2024-08" db="EMBL/GenBank/DDBJ databases">
        <authorList>
            <person name="Paterson S."/>
        </authorList>
    </citation>
    <scope>NUCLEOTIDE SEQUENCE [LARGE SCALE GENOMIC DNA]</scope>
</reference>
<protein>
    <submittedName>
        <fullName evidence="3">Uncharacterized protein</fullName>
    </submittedName>
</protein>
<keyword evidence="1" id="KW-1133">Transmembrane helix</keyword>
<feature type="transmembrane region" description="Helical" evidence="1">
    <location>
        <begin position="338"/>
        <end position="360"/>
    </location>
</feature>
<feature type="signal peptide" evidence="2">
    <location>
        <begin position="1"/>
        <end position="22"/>
    </location>
</feature>
<accession>A0ABC9HHN1</accession>
<keyword evidence="1" id="KW-0472">Membrane</keyword>
<evidence type="ECO:0000313" key="3">
    <source>
        <dbReference type="EMBL" id="CAM0512223.1"/>
    </source>
</evidence>
<organism evidence="3 4">
    <name type="scientific">Fasciola hepatica</name>
    <name type="common">Liver fluke</name>
    <dbReference type="NCBI Taxonomy" id="6192"/>
    <lineage>
        <taxon>Eukaryota</taxon>
        <taxon>Metazoa</taxon>
        <taxon>Spiralia</taxon>
        <taxon>Lophotrochozoa</taxon>
        <taxon>Platyhelminthes</taxon>
        <taxon>Trematoda</taxon>
        <taxon>Digenea</taxon>
        <taxon>Plagiorchiida</taxon>
        <taxon>Echinostomata</taxon>
        <taxon>Echinostomatoidea</taxon>
        <taxon>Fasciolidae</taxon>
        <taxon>Fasciola</taxon>
    </lineage>
</organism>
<keyword evidence="1" id="KW-0812">Transmembrane</keyword>
<dbReference type="AlphaFoldDB" id="A0ABC9HHN1"/>
<sequence>MKPVVILWGIVYLISFSRTENASDVEVFQGNVLVYEMKFSIPECGTVSEALYKIIQLLDIVPICEVVDQMVSFMDWNRSYTYIGCSEQSQFARSGLIYMHFFVERIDTNVDASCLNSSAKTFNQLIKKRMKIHGTIDSEAFEIKMAVIQRDAISEYGPSCHPQEGDAENVIVSEWLESKHLPKESHISRKHQTRLGLEHCLKREQRELMNDSRVYTYWWSGFDGNMICGHLWTHGSAHQTSTQQMRSFFLRCINTTNLTIVQNLEKRETLEIECPSNDSHDNKVQSTNKTLKNSGQEVTIPCRGEYENTTTIPIYSTGVTQPSASISEITTLVSCGTIWIRTFGIIAILPSSSLFINVFFL</sequence>